<name>A0ABQ5LTR0_9RHOB</name>
<dbReference type="Proteomes" id="UP001144205">
    <property type="component" value="Unassembled WGS sequence"/>
</dbReference>
<dbReference type="EMBL" id="BROH01000006">
    <property type="protein sequence ID" value="GKY88382.1"/>
    <property type="molecule type" value="Genomic_DNA"/>
</dbReference>
<gene>
    <name evidence="1" type="ORF">STA1M1_22510</name>
</gene>
<comment type="caution">
    <text evidence="1">The sequence shown here is derived from an EMBL/GenBank/DDBJ whole genome shotgun (WGS) entry which is preliminary data.</text>
</comment>
<dbReference type="RefSeq" id="WP_281842424.1">
    <property type="nucleotide sequence ID" value="NZ_BROH01000006.1"/>
</dbReference>
<organism evidence="1 2">
    <name type="scientific">Sinisalibacter aestuarii</name>
    <dbReference type="NCBI Taxonomy" id="2949426"/>
    <lineage>
        <taxon>Bacteria</taxon>
        <taxon>Pseudomonadati</taxon>
        <taxon>Pseudomonadota</taxon>
        <taxon>Alphaproteobacteria</taxon>
        <taxon>Rhodobacterales</taxon>
        <taxon>Roseobacteraceae</taxon>
        <taxon>Sinisalibacter</taxon>
    </lineage>
</organism>
<protein>
    <submittedName>
        <fullName evidence="1">Uncharacterized protein</fullName>
    </submittedName>
</protein>
<reference evidence="1" key="1">
    <citation type="journal article" date="2023" name="Int. J. Syst. Evol. Microbiol.">
        <title>Sinisalibacter aestuarii sp. nov., isolated from estuarine sediment of the Arakawa River.</title>
        <authorList>
            <person name="Arafat S.T."/>
            <person name="Hirano S."/>
            <person name="Sato A."/>
            <person name="Takeuchi K."/>
            <person name="Yasuda T."/>
            <person name="Terahara T."/>
            <person name="Hamada M."/>
            <person name="Kobayashi T."/>
        </authorList>
    </citation>
    <scope>NUCLEOTIDE SEQUENCE</scope>
    <source>
        <strain evidence="1">B-399</strain>
    </source>
</reference>
<accession>A0ABQ5LTR0</accession>
<sequence length="166" mass="17730">MTSPGPCPHGATRQRILAESGFDRDEIALLGIMRHFFQSFTLPQTQGWAHGLDLAHAAFPPEHAPNLWVCALAVVQTMRGARMSGFEFSNPDCPSCARGVSDHERQLMEVISCTRRGQRSRAHTAALLLCEGNDPAGLIGAAGHLARQLACALNAPALHGGKVSSP</sequence>
<proteinExistence type="predicted"/>
<keyword evidence="2" id="KW-1185">Reference proteome</keyword>
<evidence type="ECO:0000313" key="1">
    <source>
        <dbReference type="EMBL" id="GKY88382.1"/>
    </source>
</evidence>
<evidence type="ECO:0000313" key="2">
    <source>
        <dbReference type="Proteomes" id="UP001144205"/>
    </source>
</evidence>